<dbReference type="RefSeq" id="WP_250872303.1">
    <property type="nucleotide sequence ID" value="NZ_JALXFV010000002.1"/>
</dbReference>
<feature type="domain" description="Peptidase M24" evidence="1">
    <location>
        <begin position="162"/>
        <end position="378"/>
    </location>
</feature>
<reference evidence="2 3" key="1">
    <citation type="journal article" date="2019" name="Int. J. Syst. Evol. Microbiol.">
        <title>The Global Catalogue of Microorganisms (GCM) 10K type strain sequencing project: providing services to taxonomists for standard genome sequencing and annotation.</title>
        <authorList>
            <consortium name="The Broad Institute Genomics Platform"/>
            <consortium name="The Broad Institute Genome Sequencing Center for Infectious Disease"/>
            <person name="Wu L."/>
            <person name="Ma J."/>
        </authorList>
    </citation>
    <scope>NUCLEOTIDE SEQUENCE [LARGE SCALE GENOMIC DNA]</scope>
    <source>
        <strain evidence="2 3">CGMCC 1.12563</strain>
    </source>
</reference>
<dbReference type="SUPFAM" id="SSF55920">
    <property type="entry name" value="Creatinase/aminopeptidase"/>
    <property type="match status" value="1"/>
</dbReference>
<evidence type="ECO:0000313" key="3">
    <source>
        <dbReference type="Proteomes" id="UP001597187"/>
    </source>
</evidence>
<accession>A0ABD6AS54</accession>
<dbReference type="InterPro" id="IPR036005">
    <property type="entry name" value="Creatinase/aminopeptidase-like"/>
</dbReference>
<evidence type="ECO:0000313" key="2">
    <source>
        <dbReference type="EMBL" id="MFD1512322.1"/>
    </source>
</evidence>
<name>A0ABD6AS54_9EURY</name>
<gene>
    <name evidence="2" type="ORF">ACFSBT_03390</name>
</gene>
<dbReference type="AlphaFoldDB" id="A0ABD6AS54"/>
<sequence length="395" mass="43096">MPDPDLIREKVAQAQRACEATDTDLWLTFCRETGDSPDPSLPLVLGFDVVWATMVAVPREGESTVVLGRHDAPTARDLGVHEVVGYDESIEGAFHDLLERVDPDTIAVNYDEADPVADGLTHGLFRKLESLLDGTGYEDTLVSASDIVRRVRGRKSPAEREWMTRAAETSEAFLADAIAHWTPETTEREFAAFVHDRMREEGLDSAWAWEYCPTVHMGGASEVGHTTAGDLTLPPGEVLHVDFGVKVEGYAADIQRLYYRPSDAYPEPPADLVDAHADVRAAIDAAFDALEPGALGHAVDAAARAELTDRGWPEYAHATGHGVGRFAHDGGTLLGPRWDRYGDAPDGAVRAGEVYTLELGVETEWGYLGQEDLALVTEDGAEWFHPPQTALRVLD</sequence>
<dbReference type="PANTHER" id="PTHR46112">
    <property type="entry name" value="AMINOPEPTIDASE"/>
    <property type="match status" value="1"/>
</dbReference>
<dbReference type="EMBL" id="JBHUDC010000002">
    <property type="protein sequence ID" value="MFD1512322.1"/>
    <property type="molecule type" value="Genomic_DNA"/>
</dbReference>
<evidence type="ECO:0000259" key="1">
    <source>
        <dbReference type="Pfam" id="PF00557"/>
    </source>
</evidence>
<comment type="caution">
    <text evidence="2">The sequence shown here is derived from an EMBL/GenBank/DDBJ whole genome shotgun (WGS) entry which is preliminary data.</text>
</comment>
<proteinExistence type="predicted"/>
<keyword evidence="3" id="KW-1185">Reference proteome</keyword>
<dbReference type="Gene3D" id="3.90.230.10">
    <property type="entry name" value="Creatinase/methionine aminopeptidase superfamily"/>
    <property type="match status" value="1"/>
</dbReference>
<dbReference type="InterPro" id="IPR000994">
    <property type="entry name" value="Pept_M24"/>
</dbReference>
<dbReference type="InterPro" id="IPR050659">
    <property type="entry name" value="Peptidase_M24B"/>
</dbReference>
<dbReference type="PANTHER" id="PTHR46112:SF8">
    <property type="entry name" value="CYTOPLASMIC PEPTIDASE PEPQ-RELATED"/>
    <property type="match status" value="1"/>
</dbReference>
<protein>
    <submittedName>
        <fullName evidence="2">M24 family metallopeptidase</fullName>
    </submittedName>
</protein>
<organism evidence="2 3">
    <name type="scientific">Halomarina rubra</name>
    <dbReference type="NCBI Taxonomy" id="2071873"/>
    <lineage>
        <taxon>Archaea</taxon>
        <taxon>Methanobacteriati</taxon>
        <taxon>Methanobacteriota</taxon>
        <taxon>Stenosarchaea group</taxon>
        <taxon>Halobacteria</taxon>
        <taxon>Halobacteriales</taxon>
        <taxon>Natronomonadaceae</taxon>
        <taxon>Halomarina</taxon>
    </lineage>
</organism>
<dbReference type="Proteomes" id="UP001597187">
    <property type="component" value="Unassembled WGS sequence"/>
</dbReference>
<dbReference type="Pfam" id="PF00557">
    <property type="entry name" value="Peptidase_M24"/>
    <property type="match status" value="1"/>
</dbReference>